<organism evidence="4 5">
    <name type="scientific">Pseudolycoriella hygida</name>
    <dbReference type="NCBI Taxonomy" id="35572"/>
    <lineage>
        <taxon>Eukaryota</taxon>
        <taxon>Metazoa</taxon>
        <taxon>Ecdysozoa</taxon>
        <taxon>Arthropoda</taxon>
        <taxon>Hexapoda</taxon>
        <taxon>Insecta</taxon>
        <taxon>Pterygota</taxon>
        <taxon>Neoptera</taxon>
        <taxon>Endopterygota</taxon>
        <taxon>Diptera</taxon>
        <taxon>Nematocera</taxon>
        <taxon>Sciaroidea</taxon>
        <taxon>Sciaridae</taxon>
        <taxon>Pseudolycoriella</taxon>
    </lineage>
</organism>
<feature type="non-terminal residue" evidence="4">
    <location>
        <position position="1"/>
    </location>
</feature>
<comment type="similarity">
    <text evidence="2">Belongs to the PBP/GOBP family.</text>
</comment>
<protein>
    <recommendedName>
        <fullName evidence="6">Odorant-binding protein</fullName>
    </recommendedName>
</protein>
<evidence type="ECO:0000256" key="2">
    <source>
        <dbReference type="ARBA" id="ARBA00008098"/>
    </source>
</evidence>
<evidence type="ECO:0000256" key="1">
    <source>
        <dbReference type="ARBA" id="ARBA00004613"/>
    </source>
</evidence>
<evidence type="ECO:0000313" key="5">
    <source>
        <dbReference type="Proteomes" id="UP001151699"/>
    </source>
</evidence>
<comment type="subcellular location">
    <subcellularLocation>
        <location evidence="1">Secreted</location>
    </subcellularLocation>
</comment>
<dbReference type="SUPFAM" id="SSF47565">
    <property type="entry name" value="Insect pheromone/odorant-binding proteins"/>
    <property type="match status" value="2"/>
</dbReference>
<comment type="caution">
    <text evidence="4">The sequence shown here is derived from an EMBL/GenBank/DDBJ whole genome shotgun (WGS) entry which is preliminary data.</text>
</comment>
<proteinExistence type="inferred from homology"/>
<evidence type="ECO:0008006" key="6">
    <source>
        <dbReference type="Google" id="ProtNLM"/>
    </source>
</evidence>
<sequence length="212" mass="24596">TANFNPNLTERENRSDQMDQIDDFEGMVKEKQVEAATAILKAWMKCNETFKVPFDDGVALFANIPDDGRHVNTSVKCLVDCTIRETGLMTDDDRLDSAKYLAKISELRFNYLDYKEDETKLQILEAIYKTSVGFAENCYSMEDPHGNMDEFLRKTCFDLIKAYKESVNHCEGLKDPKDDKCATSWMILRCIMKKNREQSFQSPFYPVRLNEF</sequence>
<dbReference type="Proteomes" id="UP001151699">
    <property type="component" value="Chromosome A"/>
</dbReference>
<dbReference type="AlphaFoldDB" id="A0A9Q0NDB1"/>
<dbReference type="Gene3D" id="1.10.238.20">
    <property type="entry name" value="Pheromone/general odorant binding protein domain"/>
    <property type="match status" value="1"/>
</dbReference>
<reference evidence="4" key="1">
    <citation type="submission" date="2022-07" db="EMBL/GenBank/DDBJ databases">
        <authorList>
            <person name="Trinca V."/>
            <person name="Uliana J.V.C."/>
            <person name="Torres T.T."/>
            <person name="Ward R.J."/>
            <person name="Monesi N."/>
        </authorList>
    </citation>
    <scope>NUCLEOTIDE SEQUENCE</scope>
    <source>
        <strain evidence="4">HSMRA1968</strain>
        <tissue evidence="4">Whole embryos</tissue>
    </source>
</reference>
<dbReference type="EMBL" id="WJQU01000001">
    <property type="protein sequence ID" value="KAJ6648197.1"/>
    <property type="molecule type" value="Genomic_DNA"/>
</dbReference>
<name>A0A9Q0NDB1_9DIPT</name>
<dbReference type="InterPro" id="IPR006170">
    <property type="entry name" value="PBP/GOBP"/>
</dbReference>
<dbReference type="OrthoDB" id="10509652at2759"/>
<accession>A0A9Q0NDB1</accession>
<dbReference type="Pfam" id="PF01395">
    <property type="entry name" value="PBP_GOBP"/>
    <property type="match status" value="1"/>
</dbReference>
<dbReference type="GO" id="GO:0005549">
    <property type="term" value="F:odorant binding"/>
    <property type="evidence" value="ECO:0007669"/>
    <property type="project" value="InterPro"/>
</dbReference>
<keyword evidence="3" id="KW-0964">Secreted</keyword>
<gene>
    <name evidence="4" type="ORF">Bhyg_03423</name>
</gene>
<dbReference type="InterPro" id="IPR036728">
    <property type="entry name" value="PBP_GOBP_sf"/>
</dbReference>
<evidence type="ECO:0000313" key="4">
    <source>
        <dbReference type="EMBL" id="KAJ6648197.1"/>
    </source>
</evidence>
<dbReference type="GO" id="GO:0005576">
    <property type="term" value="C:extracellular region"/>
    <property type="evidence" value="ECO:0007669"/>
    <property type="project" value="UniProtKB-SubCell"/>
</dbReference>
<keyword evidence="5" id="KW-1185">Reference proteome</keyword>
<evidence type="ECO:0000256" key="3">
    <source>
        <dbReference type="ARBA" id="ARBA00022525"/>
    </source>
</evidence>